<dbReference type="GO" id="GO:0003887">
    <property type="term" value="F:DNA-directed DNA polymerase activity"/>
    <property type="evidence" value="ECO:0007669"/>
    <property type="project" value="UniProtKB-KW"/>
</dbReference>
<dbReference type="SUPFAM" id="SSF48019">
    <property type="entry name" value="post-AAA+ oligomerization domain-like"/>
    <property type="match status" value="1"/>
</dbReference>
<comment type="similarity">
    <text evidence="6">Belongs to the DNA polymerase HolA subunit family.</text>
</comment>
<keyword evidence="5" id="KW-0239">DNA-directed DNA polymerase</keyword>
<dbReference type="EC" id="2.7.7.7" evidence="1"/>
<reference evidence="8" key="2">
    <citation type="journal article" date="2014" name="ISME J.">
        <title>Microbial stratification in low pH oxic and suboxic macroscopic growths along an acid mine drainage.</title>
        <authorList>
            <person name="Mendez-Garcia C."/>
            <person name="Mesa V."/>
            <person name="Sprenger R.R."/>
            <person name="Richter M."/>
            <person name="Diez M.S."/>
            <person name="Solano J."/>
            <person name="Bargiela R."/>
            <person name="Golyshina O.V."/>
            <person name="Manteca A."/>
            <person name="Ramos J.L."/>
            <person name="Gallego J.R."/>
            <person name="Llorente I."/>
            <person name="Martins Dos Santos V.A."/>
            <person name="Jensen O.N."/>
            <person name="Pelaez A.I."/>
            <person name="Sanchez J."/>
            <person name="Ferrer M."/>
        </authorList>
    </citation>
    <scope>NUCLEOTIDE SEQUENCE</scope>
</reference>
<dbReference type="InterPro" id="IPR005790">
    <property type="entry name" value="DNA_polIII_delta"/>
</dbReference>
<dbReference type="GO" id="GO:0003677">
    <property type="term" value="F:DNA binding"/>
    <property type="evidence" value="ECO:0007669"/>
    <property type="project" value="InterPro"/>
</dbReference>
<dbReference type="PANTHER" id="PTHR34388">
    <property type="entry name" value="DNA POLYMERASE III SUBUNIT DELTA"/>
    <property type="match status" value="1"/>
</dbReference>
<protein>
    <recommendedName>
        <fullName evidence="1">DNA-directed DNA polymerase</fullName>
        <ecNumber evidence="1">2.7.7.7</ecNumber>
    </recommendedName>
</protein>
<evidence type="ECO:0000256" key="2">
    <source>
        <dbReference type="ARBA" id="ARBA00022679"/>
    </source>
</evidence>
<evidence type="ECO:0000256" key="6">
    <source>
        <dbReference type="ARBA" id="ARBA00034754"/>
    </source>
</evidence>
<keyword evidence="2" id="KW-0808">Transferase</keyword>
<name>T0Z8U2_9ZZZZ</name>
<evidence type="ECO:0000256" key="1">
    <source>
        <dbReference type="ARBA" id="ARBA00012417"/>
    </source>
</evidence>
<dbReference type="AlphaFoldDB" id="T0Z8U2"/>
<dbReference type="PANTHER" id="PTHR34388:SF1">
    <property type="entry name" value="DNA POLYMERASE III SUBUNIT DELTA"/>
    <property type="match status" value="1"/>
</dbReference>
<evidence type="ECO:0000313" key="8">
    <source>
        <dbReference type="EMBL" id="EQD44406.1"/>
    </source>
</evidence>
<dbReference type="GO" id="GO:0006261">
    <property type="term" value="P:DNA-templated DNA replication"/>
    <property type="evidence" value="ECO:0007669"/>
    <property type="project" value="TreeGrafter"/>
</dbReference>
<accession>T0Z8U2</accession>
<evidence type="ECO:0000256" key="7">
    <source>
        <dbReference type="ARBA" id="ARBA00049244"/>
    </source>
</evidence>
<evidence type="ECO:0000256" key="5">
    <source>
        <dbReference type="ARBA" id="ARBA00022932"/>
    </source>
</evidence>
<organism evidence="8">
    <name type="scientific">mine drainage metagenome</name>
    <dbReference type="NCBI Taxonomy" id="410659"/>
    <lineage>
        <taxon>unclassified sequences</taxon>
        <taxon>metagenomes</taxon>
        <taxon>ecological metagenomes</taxon>
    </lineage>
</organism>
<feature type="non-terminal residue" evidence="8">
    <location>
        <position position="1"/>
    </location>
</feature>
<gene>
    <name evidence="8" type="ORF">B2A_09609</name>
</gene>
<dbReference type="Gene3D" id="1.20.272.10">
    <property type="match status" value="1"/>
</dbReference>
<evidence type="ECO:0000256" key="3">
    <source>
        <dbReference type="ARBA" id="ARBA00022695"/>
    </source>
</evidence>
<dbReference type="InterPro" id="IPR008921">
    <property type="entry name" value="DNA_pol3_clamp-load_cplx_C"/>
</dbReference>
<keyword evidence="4" id="KW-0235">DNA replication</keyword>
<comment type="catalytic activity">
    <reaction evidence="7">
        <text>DNA(n) + a 2'-deoxyribonucleoside 5'-triphosphate = DNA(n+1) + diphosphate</text>
        <dbReference type="Rhea" id="RHEA:22508"/>
        <dbReference type="Rhea" id="RHEA-COMP:17339"/>
        <dbReference type="Rhea" id="RHEA-COMP:17340"/>
        <dbReference type="ChEBI" id="CHEBI:33019"/>
        <dbReference type="ChEBI" id="CHEBI:61560"/>
        <dbReference type="ChEBI" id="CHEBI:173112"/>
        <dbReference type="EC" id="2.7.7.7"/>
    </reaction>
</comment>
<reference evidence="8" key="1">
    <citation type="submission" date="2013-08" db="EMBL/GenBank/DDBJ databases">
        <authorList>
            <person name="Mendez C."/>
            <person name="Richter M."/>
            <person name="Ferrer M."/>
            <person name="Sanchez J."/>
        </authorList>
    </citation>
    <scope>NUCLEOTIDE SEQUENCE</scope>
</reference>
<comment type="caution">
    <text evidence="8">The sequence shown here is derived from an EMBL/GenBank/DDBJ whole genome shotgun (WGS) entry which is preliminary data.</text>
</comment>
<sequence length="158" mass="16577">LAADQELRKLALLGDPASGDGGAVRAGFADSARFDVFRLSDAALAGESARALRVLAGLRSEGTEPTLVLWALIKALRDLGAAVLAPGAAGGWRRSSAALEAAVSRCPRLSFASLMLRAGRADRMIKGRLHGDPWDEMALLAVELCARPALPTPQSMFQ</sequence>
<keyword evidence="3" id="KW-0548">Nucleotidyltransferase</keyword>
<dbReference type="EMBL" id="AUZZ01006941">
    <property type="protein sequence ID" value="EQD44406.1"/>
    <property type="molecule type" value="Genomic_DNA"/>
</dbReference>
<proteinExistence type="inferred from homology"/>
<evidence type="ECO:0000256" key="4">
    <source>
        <dbReference type="ARBA" id="ARBA00022705"/>
    </source>
</evidence>
<dbReference type="GO" id="GO:0009360">
    <property type="term" value="C:DNA polymerase III complex"/>
    <property type="evidence" value="ECO:0007669"/>
    <property type="project" value="TreeGrafter"/>
</dbReference>